<reference evidence="1 2" key="1">
    <citation type="journal article" date="2019" name="Genome Biol. Evol.">
        <title>Insights into the evolution of the New World diploid cottons (Gossypium, subgenus Houzingenia) based on genome sequencing.</title>
        <authorList>
            <person name="Grover C.E."/>
            <person name="Arick M.A. 2nd"/>
            <person name="Thrash A."/>
            <person name="Conover J.L."/>
            <person name="Sanders W.S."/>
            <person name="Peterson D.G."/>
            <person name="Frelichowski J.E."/>
            <person name="Scheffler J.A."/>
            <person name="Scheffler B.E."/>
            <person name="Wendel J.F."/>
        </authorList>
    </citation>
    <scope>NUCLEOTIDE SEQUENCE [LARGE SCALE GENOMIC DNA]</scope>
    <source>
        <strain evidence="1">6</strain>
        <tissue evidence="1">Leaf</tissue>
    </source>
</reference>
<dbReference type="Proteomes" id="UP000593575">
    <property type="component" value="Unassembled WGS sequence"/>
</dbReference>
<dbReference type="EMBL" id="JABFAE010000006">
    <property type="protein sequence ID" value="MBA0829883.1"/>
    <property type="molecule type" value="Genomic_DNA"/>
</dbReference>
<organism evidence="1 2">
    <name type="scientific">Gossypium armourianum</name>
    <dbReference type="NCBI Taxonomy" id="34283"/>
    <lineage>
        <taxon>Eukaryota</taxon>
        <taxon>Viridiplantae</taxon>
        <taxon>Streptophyta</taxon>
        <taxon>Embryophyta</taxon>
        <taxon>Tracheophyta</taxon>
        <taxon>Spermatophyta</taxon>
        <taxon>Magnoliopsida</taxon>
        <taxon>eudicotyledons</taxon>
        <taxon>Gunneridae</taxon>
        <taxon>Pentapetalae</taxon>
        <taxon>rosids</taxon>
        <taxon>malvids</taxon>
        <taxon>Malvales</taxon>
        <taxon>Malvaceae</taxon>
        <taxon>Malvoideae</taxon>
        <taxon>Gossypium</taxon>
    </lineage>
</organism>
<dbReference type="AlphaFoldDB" id="A0A7J9J707"/>
<keyword evidence="2" id="KW-1185">Reference proteome</keyword>
<evidence type="ECO:0000313" key="2">
    <source>
        <dbReference type="Proteomes" id="UP000593575"/>
    </source>
</evidence>
<evidence type="ECO:0000313" key="1">
    <source>
        <dbReference type="EMBL" id="MBA0829883.1"/>
    </source>
</evidence>
<sequence>MVSGSEMANVKGIFKCYRHFGECLASYKRDRDFWLPNGRFLYKLFHKVDADRIEAKGPWNFNSHLLILRRKMENFIGQFIDYDCKAITLSYTEVLGDDQELSFGWDIPLKVLFRRAVAPSNRCLREEGGVTLEIKLRNFRGTPLSWEI</sequence>
<accession>A0A7J9J707</accession>
<proteinExistence type="predicted"/>
<evidence type="ECO:0008006" key="3">
    <source>
        <dbReference type="Google" id="ProtNLM"/>
    </source>
</evidence>
<comment type="caution">
    <text evidence="1">The sequence shown here is derived from an EMBL/GenBank/DDBJ whole genome shotgun (WGS) entry which is preliminary data.</text>
</comment>
<gene>
    <name evidence="1" type="ORF">Goarm_014457</name>
</gene>
<name>A0A7J9J707_9ROSI</name>
<protein>
    <recommendedName>
        <fullName evidence="3">DUF4283 domain-containing protein</fullName>
    </recommendedName>
</protein>